<dbReference type="PANTHER" id="PTHR21325:SF31">
    <property type="entry name" value="GH22081P-RELATED"/>
    <property type="match status" value="1"/>
</dbReference>
<evidence type="ECO:0000313" key="2">
    <source>
        <dbReference type="EMBL" id="KAK2180583.1"/>
    </source>
</evidence>
<dbReference type="GO" id="GO:0031526">
    <property type="term" value="C:brush border membrane"/>
    <property type="evidence" value="ECO:0007669"/>
    <property type="project" value="TreeGrafter"/>
</dbReference>
<dbReference type="GO" id="GO:0004623">
    <property type="term" value="F:phospholipase A2 activity"/>
    <property type="evidence" value="ECO:0007669"/>
    <property type="project" value="TreeGrafter"/>
</dbReference>
<dbReference type="EMBL" id="JAODUO010000437">
    <property type="protein sequence ID" value="KAK2180583.1"/>
    <property type="molecule type" value="Genomic_DNA"/>
</dbReference>
<keyword evidence="1" id="KW-0732">Signal</keyword>
<dbReference type="GO" id="GO:0006644">
    <property type="term" value="P:phospholipid metabolic process"/>
    <property type="evidence" value="ECO:0007669"/>
    <property type="project" value="TreeGrafter"/>
</dbReference>
<sequence length="102" mass="10877">MATTRWLVIILAALGSQLIAGMVQGGFAGNVRMKRTSNTDSVPATDFTCDVRTSSTVPTSVHNLRPSDIKVVAAMGDSITVSTTLFLRCTSAKLYIIVIIKC</sequence>
<evidence type="ECO:0000313" key="3">
    <source>
        <dbReference type="Proteomes" id="UP001209878"/>
    </source>
</evidence>
<evidence type="ECO:0000256" key="1">
    <source>
        <dbReference type="SAM" id="SignalP"/>
    </source>
</evidence>
<dbReference type="AlphaFoldDB" id="A0AAD9L1A1"/>
<feature type="chain" id="PRO_5042223654" evidence="1">
    <location>
        <begin position="22"/>
        <end position="102"/>
    </location>
</feature>
<reference evidence="2" key="1">
    <citation type="journal article" date="2023" name="Mol. Biol. Evol.">
        <title>Third-Generation Sequencing Reveals the Adaptive Role of the Epigenome in Three Deep-Sea Polychaetes.</title>
        <authorList>
            <person name="Perez M."/>
            <person name="Aroh O."/>
            <person name="Sun Y."/>
            <person name="Lan Y."/>
            <person name="Juniper S.K."/>
            <person name="Young C.R."/>
            <person name="Angers B."/>
            <person name="Qian P.Y."/>
        </authorList>
    </citation>
    <scope>NUCLEOTIDE SEQUENCE</scope>
    <source>
        <strain evidence="2">R07B-5</strain>
    </source>
</reference>
<proteinExistence type="predicted"/>
<dbReference type="GO" id="GO:0050253">
    <property type="term" value="F:retinyl-palmitate esterase activity"/>
    <property type="evidence" value="ECO:0007669"/>
    <property type="project" value="TreeGrafter"/>
</dbReference>
<dbReference type="GO" id="GO:0004622">
    <property type="term" value="F:phosphatidylcholine lysophospholipase activity"/>
    <property type="evidence" value="ECO:0007669"/>
    <property type="project" value="TreeGrafter"/>
</dbReference>
<feature type="signal peptide" evidence="1">
    <location>
        <begin position="1"/>
        <end position="21"/>
    </location>
</feature>
<comment type="caution">
    <text evidence="2">The sequence shown here is derived from an EMBL/GenBank/DDBJ whole genome shotgun (WGS) entry which is preliminary data.</text>
</comment>
<dbReference type="InterPro" id="IPR038885">
    <property type="entry name" value="PLB1"/>
</dbReference>
<gene>
    <name evidence="2" type="ORF">NP493_437g04004</name>
</gene>
<name>A0AAD9L1A1_RIDPI</name>
<dbReference type="Proteomes" id="UP001209878">
    <property type="component" value="Unassembled WGS sequence"/>
</dbReference>
<keyword evidence="3" id="KW-1185">Reference proteome</keyword>
<protein>
    <submittedName>
        <fullName evidence="2">Uncharacterized protein</fullName>
    </submittedName>
</protein>
<organism evidence="2 3">
    <name type="scientific">Ridgeia piscesae</name>
    <name type="common">Tubeworm</name>
    <dbReference type="NCBI Taxonomy" id="27915"/>
    <lineage>
        <taxon>Eukaryota</taxon>
        <taxon>Metazoa</taxon>
        <taxon>Spiralia</taxon>
        <taxon>Lophotrochozoa</taxon>
        <taxon>Annelida</taxon>
        <taxon>Polychaeta</taxon>
        <taxon>Sedentaria</taxon>
        <taxon>Canalipalpata</taxon>
        <taxon>Sabellida</taxon>
        <taxon>Siboglinidae</taxon>
        <taxon>Ridgeia</taxon>
    </lineage>
</organism>
<dbReference type="PANTHER" id="PTHR21325">
    <property type="entry name" value="PHOSPHOLIPASE B, PLB1"/>
    <property type="match status" value="1"/>
</dbReference>
<accession>A0AAD9L1A1</accession>